<dbReference type="EMBL" id="JACHIH010000058">
    <property type="protein sequence ID" value="MBB5050012.1"/>
    <property type="molecule type" value="Genomic_DNA"/>
</dbReference>
<gene>
    <name evidence="1" type="ORF">HNR60_004798</name>
</gene>
<dbReference type="Pfam" id="PF06108">
    <property type="entry name" value="DUF952"/>
    <property type="match status" value="1"/>
</dbReference>
<proteinExistence type="predicted"/>
<accession>A0A7W8E1H1</accession>
<dbReference type="RefSeq" id="WP_184262874.1">
    <property type="nucleotide sequence ID" value="NZ_JACHIH010000058.1"/>
</dbReference>
<dbReference type="PANTHER" id="PTHR34129:SF1">
    <property type="entry name" value="DUF952 DOMAIN-CONTAINING PROTEIN"/>
    <property type="match status" value="1"/>
</dbReference>
<keyword evidence="2" id="KW-1185">Reference proteome</keyword>
<protein>
    <submittedName>
        <fullName evidence="1">Uncharacterized protein (DUF952 family)</fullName>
    </submittedName>
</protein>
<dbReference type="PANTHER" id="PTHR34129">
    <property type="entry name" value="BLR1139 PROTEIN"/>
    <property type="match status" value="1"/>
</dbReference>
<name>A0A7W8E1H1_9BRAD</name>
<dbReference type="Proteomes" id="UP000542353">
    <property type="component" value="Unassembled WGS sequence"/>
</dbReference>
<dbReference type="Gene3D" id="3.20.170.20">
    <property type="entry name" value="Protein of unknown function DUF952"/>
    <property type="match status" value="1"/>
</dbReference>
<dbReference type="AlphaFoldDB" id="A0A7W8E1H1"/>
<dbReference type="SUPFAM" id="SSF56399">
    <property type="entry name" value="ADP-ribosylation"/>
    <property type="match status" value="1"/>
</dbReference>
<dbReference type="InterPro" id="IPR009297">
    <property type="entry name" value="DUF952"/>
</dbReference>
<organism evidence="1 2">
    <name type="scientific">Rhodopseudomonas rhenobacensis</name>
    <dbReference type="NCBI Taxonomy" id="87461"/>
    <lineage>
        <taxon>Bacteria</taxon>
        <taxon>Pseudomonadati</taxon>
        <taxon>Pseudomonadota</taxon>
        <taxon>Alphaproteobacteria</taxon>
        <taxon>Hyphomicrobiales</taxon>
        <taxon>Nitrobacteraceae</taxon>
        <taxon>Rhodopseudomonas</taxon>
    </lineage>
</organism>
<reference evidence="1 2" key="1">
    <citation type="submission" date="2020-08" db="EMBL/GenBank/DDBJ databases">
        <title>Genomic Encyclopedia of Type Strains, Phase IV (KMG-IV): sequencing the most valuable type-strain genomes for metagenomic binning, comparative biology and taxonomic classification.</title>
        <authorList>
            <person name="Goeker M."/>
        </authorList>
    </citation>
    <scope>NUCLEOTIDE SEQUENCE [LARGE SCALE GENOMIC DNA]</scope>
    <source>
        <strain evidence="1 2">DSM 12706</strain>
    </source>
</reference>
<sequence>MRTIYKICDASAWREAERQGVFAGSADDLRDGFIHFSTAAQVAGTARKHFAGRSGLFLIAIDADALGEALRWEASRDDQLFPHLYGELDLGAVIEVLELPIRADGSHEIPELAP</sequence>
<evidence type="ECO:0000313" key="2">
    <source>
        <dbReference type="Proteomes" id="UP000542353"/>
    </source>
</evidence>
<evidence type="ECO:0000313" key="1">
    <source>
        <dbReference type="EMBL" id="MBB5050012.1"/>
    </source>
</evidence>
<comment type="caution">
    <text evidence="1">The sequence shown here is derived from an EMBL/GenBank/DDBJ whole genome shotgun (WGS) entry which is preliminary data.</text>
</comment>